<feature type="region of interest" description="Disordered" evidence="4">
    <location>
        <begin position="1"/>
        <end position="31"/>
    </location>
</feature>
<dbReference type="GO" id="GO:0006355">
    <property type="term" value="P:regulation of DNA-templated transcription"/>
    <property type="evidence" value="ECO:0007669"/>
    <property type="project" value="TreeGrafter"/>
</dbReference>
<keyword evidence="2" id="KW-0963">Cytoplasm</keyword>
<dbReference type="Proteomes" id="UP000076842">
    <property type="component" value="Unassembled WGS sequence"/>
</dbReference>
<dbReference type="CDD" id="cd00201">
    <property type="entry name" value="WW"/>
    <property type="match status" value="2"/>
</dbReference>
<evidence type="ECO:0000259" key="5">
    <source>
        <dbReference type="PROSITE" id="PS50020"/>
    </source>
</evidence>
<evidence type="ECO:0000256" key="1">
    <source>
        <dbReference type="ARBA" id="ARBA00004496"/>
    </source>
</evidence>
<proteinExistence type="predicted"/>
<keyword evidence="7" id="KW-1185">Reference proteome</keyword>
<feature type="domain" description="WW" evidence="5">
    <location>
        <begin position="19"/>
        <end position="52"/>
    </location>
</feature>
<evidence type="ECO:0000313" key="7">
    <source>
        <dbReference type="Proteomes" id="UP000076842"/>
    </source>
</evidence>
<feature type="domain" description="WW" evidence="5">
    <location>
        <begin position="60"/>
        <end position="93"/>
    </location>
</feature>
<dbReference type="SUPFAM" id="SSF51045">
    <property type="entry name" value="WW domain"/>
    <property type="match status" value="2"/>
</dbReference>
<dbReference type="AlphaFoldDB" id="A0A165E4C4"/>
<feature type="region of interest" description="Disordered" evidence="4">
    <location>
        <begin position="258"/>
        <end position="309"/>
    </location>
</feature>
<feature type="region of interest" description="Disordered" evidence="4">
    <location>
        <begin position="115"/>
        <end position="134"/>
    </location>
</feature>
<dbReference type="GO" id="GO:0035330">
    <property type="term" value="P:regulation of hippo signaling"/>
    <property type="evidence" value="ECO:0007669"/>
    <property type="project" value="TreeGrafter"/>
</dbReference>
<feature type="compositionally biased region" description="Low complexity" evidence="4">
    <location>
        <begin position="1"/>
        <end position="15"/>
    </location>
</feature>
<evidence type="ECO:0000256" key="2">
    <source>
        <dbReference type="ARBA" id="ARBA00022490"/>
    </source>
</evidence>
<dbReference type="PANTHER" id="PTHR14791:SF29">
    <property type="entry name" value="PROTEIN KIBRA"/>
    <property type="match status" value="1"/>
</dbReference>
<dbReference type="OrthoDB" id="3045089at2759"/>
<dbReference type="InterPro" id="IPR036020">
    <property type="entry name" value="WW_dom_sf"/>
</dbReference>
<evidence type="ECO:0000256" key="4">
    <source>
        <dbReference type="SAM" id="MobiDB-lite"/>
    </source>
</evidence>
<evidence type="ECO:0000256" key="3">
    <source>
        <dbReference type="ARBA" id="ARBA00022553"/>
    </source>
</evidence>
<feature type="compositionally biased region" description="Basic and acidic residues" evidence="4">
    <location>
        <begin position="262"/>
        <end position="278"/>
    </location>
</feature>
<dbReference type="GO" id="GO:0016477">
    <property type="term" value="P:cell migration"/>
    <property type="evidence" value="ECO:0007669"/>
    <property type="project" value="TreeGrafter"/>
</dbReference>
<gene>
    <name evidence="6" type="ORF">CALCODRAFT_500311</name>
</gene>
<protein>
    <recommendedName>
        <fullName evidence="5">WW domain-containing protein</fullName>
    </recommendedName>
</protein>
<dbReference type="GO" id="GO:0005737">
    <property type="term" value="C:cytoplasm"/>
    <property type="evidence" value="ECO:0007669"/>
    <property type="project" value="UniProtKB-SubCell"/>
</dbReference>
<dbReference type="Gene3D" id="2.20.70.10">
    <property type="match status" value="2"/>
</dbReference>
<evidence type="ECO:0000313" key="6">
    <source>
        <dbReference type="EMBL" id="KZT54077.1"/>
    </source>
</evidence>
<dbReference type="GO" id="GO:0060090">
    <property type="term" value="F:molecular adaptor activity"/>
    <property type="evidence" value="ECO:0007669"/>
    <property type="project" value="TreeGrafter"/>
</dbReference>
<dbReference type="InParanoid" id="A0A165E4C4"/>
<keyword evidence="3" id="KW-0597">Phosphoprotein</keyword>
<dbReference type="GO" id="GO:0019900">
    <property type="term" value="F:kinase binding"/>
    <property type="evidence" value="ECO:0007669"/>
    <property type="project" value="TreeGrafter"/>
</dbReference>
<reference evidence="6 7" key="1">
    <citation type="journal article" date="2016" name="Mol. Biol. Evol.">
        <title>Comparative Genomics of Early-Diverging Mushroom-Forming Fungi Provides Insights into the Origins of Lignocellulose Decay Capabilities.</title>
        <authorList>
            <person name="Nagy L.G."/>
            <person name="Riley R."/>
            <person name="Tritt A."/>
            <person name="Adam C."/>
            <person name="Daum C."/>
            <person name="Floudas D."/>
            <person name="Sun H."/>
            <person name="Yadav J.S."/>
            <person name="Pangilinan J."/>
            <person name="Larsson K.H."/>
            <person name="Matsuura K."/>
            <person name="Barry K."/>
            <person name="Labutti K."/>
            <person name="Kuo R."/>
            <person name="Ohm R.A."/>
            <person name="Bhattacharya S.S."/>
            <person name="Shirouzu T."/>
            <person name="Yoshinaga Y."/>
            <person name="Martin F.M."/>
            <person name="Grigoriev I.V."/>
            <person name="Hibbett D.S."/>
        </authorList>
    </citation>
    <scope>NUCLEOTIDE SEQUENCE [LARGE SCALE GENOMIC DNA]</scope>
    <source>
        <strain evidence="6 7">HHB12733</strain>
    </source>
</reference>
<name>A0A165E4C4_9BASI</name>
<dbReference type="PANTHER" id="PTHR14791">
    <property type="entry name" value="BOMB/KIRA PROTEINS"/>
    <property type="match status" value="1"/>
</dbReference>
<dbReference type="SMART" id="SM00456">
    <property type="entry name" value="WW"/>
    <property type="match status" value="2"/>
</dbReference>
<organism evidence="6 7">
    <name type="scientific">Calocera cornea HHB12733</name>
    <dbReference type="NCBI Taxonomy" id="1353952"/>
    <lineage>
        <taxon>Eukaryota</taxon>
        <taxon>Fungi</taxon>
        <taxon>Dikarya</taxon>
        <taxon>Basidiomycota</taxon>
        <taxon>Agaricomycotina</taxon>
        <taxon>Dacrymycetes</taxon>
        <taxon>Dacrymycetales</taxon>
        <taxon>Dacrymycetaceae</taxon>
        <taxon>Calocera</taxon>
    </lineage>
</organism>
<dbReference type="InterPro" id="IPR051105">
    <property type="entry name" value="WWC/KIBRA_Hippo_Reg"/>
</dbReference>
<sequence length="322" mass="36311">MATSTSSSPSRPTPSWKTLPLPPQWEERKDANGRTYYVDHCSRKSHWIHPLDPNSPWNTRPLPPGWEIFRTREHKIYYVDHNTRSMSEWDPRYPIAEPKESPRPRREGWEAGMSPVGEVGRGYPATNVHSNPDPRSHDLEMILNILSPTLAPDWELKTDLALLGGGTYFKDRKTGAITWADRRTPPSIPTRVLEKTREVMAPASLIEDERPTHEDASTSPLQREDGARYVESYLETEQPISIPRNKAANPFDAVYGLDEPDGVDRSSKTRGHLPDKLTGRTQATQTKTNISKNPFRDSQNQPASAGALTAPGRAMRAYLSDL</sequence>
<dbReference type="GO" id="GO:0046621">
    <property type="term" value="P:negative regulation of organ growth"/>
    <property type="evidence" value="ECO:0007669"/>
    <property type="project" value="TreeGrafter"/>
</dbReference>
<dbReference type="PROSITE" id="PS50020">
    <property type="entry name" value="WW_DOMAIN_2"/>
    <property type="match status" value="2"/>
</dbReference>
<comment type="subcellular location">
    <subcellularLocation>
        <location evidence="1">Cytoplasm</location>
    </subcellularLocation>
</comment>
<feature type="compositionally biased region" description="Polar residues" evidence="4">
    <location>
        <begin position="279"/>
        <end position="303"/>
    </location>
</feature>
<dbReference type="STRING" id="1353952.A0A165E4C4"/>
<accession>A0A165E4C4</accession>
<dbReference type="InterPro" id="IPR001202">
    <property type="entry name" value="WW_dom"/>
</dbReference>
<dbReference type="EMBL" id="KV424022">
    <property type="protein sequence ID" value="KZT54077.1"/>
    <property type="molecule type" value="Genomic_DNA"/>
</dbReference>
<dbReference type="Pfam" id="PF00397">
    <property type="entry name" value="WW"/>
    <property type="match status" value="1"/>
</dbReference>